<feature type="compositionally biased region" description="Polar residues" evidence="1">
    <location>
        <begin position="983"/>
        <end position="995"/>
    </location>
</feature>
<dbReference type="InterPro" id="IPR055213">
    <property type="entry name" value="IML1_double_psi_beta_barrel"/>
</dbReference>
<evidence type="ECO:0000259" key="2">
    <source>
        <dbReference type="Pfam" id="PF12257"/>
    </source>
</evidence>
<feature type="domain" description="IML1 N-terminal double psi beta-barrel" evidence="3">
    <location>
        <begin position="15"/>
        <end position="95"/>
    </location>
</feature>
<sequence length="1592" mass="176779">MWRTRRNTSDRDALSLVVHGPEFRNGALLVLNPDVFPDVKLHDLVEVAQPERAQHPRLVLAVESLAPVRGKLQVSVAREIAAQFGLEAFRGVTVRRVDQRDVCVDFVELSFKDQFLSRADVWRLKVTMLGQCVYVGRTVECLGIRSQVDAVLADHTQLQCGVIGDATKIVVRSRSSRLFWLVQMSTEMWEFAPDGEIYYEKLLGRLLRVLVDKWSESSVSHSVTIIAFSRSFYDADQFPTGFDPRRAPFSDPRRQGFGPGCGAPGINMADGYGPTIHVDPVSGRYYEDFHKVVVMNFTGPDWSRLLLLLKKEFANYHEMHRWRTPEEVSAAKYDICRCPRPDSSTGKASEERTVLSPDNDNSDASDCGAEDVYVKWTKLPSGVPSRAKDGNIMEAINVTLNVLDKHYMDRDLSRTGQGIVMMTAGCSIFNVDRKLAEITEQRMMDNGVGMDMISLTTPPLHVVPLFIYRNLPSGKAAVVNPDGSSFVRKLSYSEVSGASEEPQSLETASSFQGASSFISTSQPKSPEWVRAGSEVLRRSSTPARLSESVASADPPEDSREKRTFDVPHWVNITFLDFGCGCGRSSNVYMQMEPPSSPNQNSQASQQNLRGWQSCECQIKRNQQFDPLPSFRMFDVTSPSEKLVFPVTLRNLMRRTSQNAPSFGLSAASACDRSDVEIESAVSESGEASVTAASPLSIRITGSQSRLLFETSELPDSASSAPPPDQLQLSRSPDFDPILASGQLRSATNLSASLHARAALKEYDESVFAPVVRDGESATGRNSRDRRLGFVPLESHDEHDSVTSATIGGYGDGHLELFLRNAKKEADRTRERSNSGNSGSFRTFLPSESTSMVQTLISPRKLKPNGISPSKMFQTTSPDRTQQNAPHSSGIPITSRSVPRAEATPSFSLEVMLSSSVERRRSMNFATKSSSSSSRTLYGTPGKSRDEGFRPLARATTMTKELPSTSGRSPAYSSPTKDGFAGKLTSNQRRLSNPGSPQGGLRRNQSELFRASLVPGSLSFKASSATDLAMTPVDHRKMAVNPFRYSRGQGSKRLSNDRRRWSHLFPVSNHVAHRPSNEVSGEAATQDSEPIFLGPNWTSLTSPAILPLTTDHFPSPQELRQGYTEAFYTVTIPTTATQTPAIECVPRYRNHDELLIEMICQRLARDFQLVSSCDSTASLMGSESSPESRRRVYHLSMGHRIHQLIYDAERQTVEVKRFVQREPHDPEVAYTSYNYSLWVGLTQSFQPHQQIFHRYPQPEDNWNALDNLLCGYLDDMADTMKCRRIRFAIVPPVITKGGDTESPTAYAAKFTKFIEYLQSRVAPSEFGDLENITINMVLERPEALRDAGKAPPLGGNRMLSFKMACKASTASSSVAKFEDSRTEWVMMRVEETMDISRCFHLDVRWLACSGIAADEFVGTVRRRAKQSGLDLRRVPEYSSVSRVQIHPLIASVFLPLPLQVSESFVAALTLTLDFVLDDERIADGSGIGYGLGIDQETSATKTRAMRGHRRSPSANARMLLERWQQRGYKQFIHRRVPVFVRVIHDGLIWIPGYDYDRKGDGAAGVASTEALFREVCATIESQCGGSSDSNVNL</sequence>
<evidence type="ECO:0000259" key="3">
    <source>
        <dbReference type="Pfam" id="PF23013"/>
    </source>
</evidence>
<feature type="region of interest" description="Disordered" evidence="1">
    <location>
        <begin position="921"/>
        <end position="1002"/>
    </location>
</feature>
<evidence type="ECO:0000313" key="8">
    <source>
        <dbReference type="Proteomes" id="UP000434957"/>
    </source>
</evidence>
<comment type="caution">
    <text evidence="5">The sequence shown here is derived from an EMBL/GenBank/DDBJ whole genome shotgun (WGS) entry which is preliminary data.</text>
</comment>
<dbReference type="InterPro" id="IPR048255">
    <property type="entry name" value="IML1_N"/>
</dbReference>
<evidence type="ECO:0000313" key="6">
    <source>
        <dbReference type="EMBL" id="KAE9347833.1"/>
    </source>
</evidence>
<reference evidence="7 9" key="1">
    <citation type="submission" date="2018-09" db="EMBL/GenBank/DDBJ databases">
        <title>Genomic investigation of the strawberry pathogen Phytophthora fragariae indicates pathogenicity is determined by transcriptional variation in three key races.</title>
        <authorList>
            <person name="Adams T.M."/>
            <person name="Armitage A.D."/>
            <person name="Sobczyk M.K."/>
            <person name="Bates H.J."/>
            <person name="Dunwell J.M."/>
            <person name="Nellist C.F."/>
            <person name="Harrison R.J."/>
        </authorList>
    </citation>
    <scope>NUCLEOTIDE SEQUENCE [LARGE SCALE GENOMIC DNA]</scope>
    <source>
        <strain evidence="5 7">SCRP249</strain>
        <strain evidence="4 9">SCRP324</strain>
        <strain evidence="6 8">SCRP333</strain>
    </source>
</reference>
<feature type="region of interest" description="Disordered" evidence="1">
    <location>
        <begin position="341"/>
        <end position="366"/>
    </location>
</feature>
<feature type="compositionally biased region" description="Polar residues" evidence="1">
    <location>
        <begin position="866"/>
        <end position="896"/>
    </location>
</feature>
<dbReference type="Pfam" id="PF12257">
    <property type="entry name" value="IML1"/>
    <property type="match status" value="1"/>
</dbReference>
<dbReference type="InterPro" id="IPR027244">
    <property type="entry name" value="IML1"/>
</dbReference>
<dbReference type="GO" id="GO:0005096">
    <property type="term" value="F:GTPase activator activity"/>
    <property type="evidence" value="ECO:0007669"/>
    <property type="project" value="InterPro"/>
</dbReference>
<evidence type="ECO:0000313" key="9">
    <source>
        <dbReference type="Proteomes" id="UP000435112"/>
    </source>
</evidence>
<evidence type="ECO:0000313" key="4">
    <source>
        <dbReference type="EMBL" id="KAE9037494.1"/>
    </source>
</evidence>
<feature type="compositionally biased region" description="Basic and acidic residues" evidence="1">
    <location>
        <begin position="823"/>
        <end position="832"/>
    </location>
</feature>
<evidence type="ECO:0008006" key="10">
    <source>
        <dbReference type="Google" id="ProtNLM"/>
    </source>
</evidence>
<feature type="region of interest" description="Disordered" evidence="1">
    <location>
        <begin position="823"/>
        <end position="901"/>
    </location>
</feature>
<dbReference type="Pfam" id="PF23013">
    <property type="entry name" value="IML1_N"/>
    <property type="match status" value="1"/>
</dbReference>
<feature type="region of interest" description="Disordered" evidence="1">
    <location>
        <begin position="499"/>
        <end position="562"/>
    </location>
</feature>
<evidence type="ECO:0000313" key="5">
    <source>
        <dbReference type="EMBL" id="KAE9042196.1"/>
    </source>
</evidence>
<dbReference type="Proteomes" id="UP000429607">
    <property type="component" value="Unassembled WGS sequence"/>
</dbReference>
<feature type="compositionally biased region" description="Polar residues" evidence="1">
    <location>
        <begin position="499"/>
        <end position="524"/>
    </location>
</feature>
<dbReference type="EMBL" id="QXFU01000296">
    <property type="protein sequence ID" value="KAE9037494.1"/>
    <property type="molecule type" value="Genomic_DNA"/>
</dbReference>
<dbReference type="PANTHER" id="PTHR13179:SF8">
    <property type="entry name" value="GATOR COMPLEX PROTEIN DEPDC5"/>
    <property type="match status" value="1"/>
</dbReference>
<dbReference type="Proteomes" id="UP000434957">
    <property type="component" value="Unassembled WGS sequence"/>
</dbReference>
<dbReference type="EMBL" id="QXFT01000304">
    <property type="protein sequence ID" value="KAE9347833.1"/>
    <property type="molecule type" value="Genomic_DNA"/>
</dbReference>
<evidence type="ECO:0000256" key="1">
    <source>
        <dbReference type="SAM" id="MobiDB-lite"/>
    </source>
</evidence>
<accession>A0A6A3N9I1</accession>
<dbReference type="Proteomes" id="UP000435112">
    <property type="component" value="Unassembled WGS sequence"/>
</dbReference>
<dbReference type="GO" id="GO:1904262">
    <property type="term" value="P:negative regulation of TORC1 signaling"/>
    <property type="evidence" value="ECO:0007669"/>
    <property type="project" value="TreeGrafter"/>
</dbReference>
<dbReference type="EMBL" id="QXFV01000293">
    <property type="protein sequence ID" value="KAE9042196.1"/>
    <property type="molecule type" value="Genomic_DNA"/>
</dbReference>
<dbReference type="PANTHER" id="PTHR13179">
    <property type="entry name" value="DEP DOMAIN CONTAINING PROTEIN 5"/>
    <property type="match status" value="1"/>
</dbReference>
<feature type="compositionally biased region" description="Polar residues" evidence="1">
    <location>
        <begin position="955"/>
        <end position="975"/>
    </location>
</feature>
<proteinExistence type="predicted"/>
<organism evidence="5 7">
    <name type="scientific">Phytophthora rubi</name>
    <dbReference type="NCBI Taxonomy" id="129364"/>
    <lineage>
        <taxon>Eukaryota</taxon>
        <taxon>Sar</taxon>
        <taxon>Stramenopiles</taxon>
        <taxon>Oomycota</taxon>
        <taxon>Peronosporomycetes</taxon>
        <taxon>Peronosporales</taxon>
        <taxon>Peronosporaceae</taxon>
        <taxon>Phytophthora</taxon>
    </lineage>
</organism>
<name>A0A6A3N9I1_9STRA</name>
<evidence type="ECO:0000313" key="7">
    <source>
        <dbReference type="Proteomes" id="UP000429607"/>
    </source>
</evidence>
<keyword evidence="8" id="KW-1185">Reference proteome</keyword>
<gene>
    <name evidence="5" type="ORF">PR001_g6294</name>
    <name evidence="4" type="ORF">PR002_g6547</name>
    <name evidence="6" type="ORF">PR003_g6723</name>
</gene>
<feature type="compositionally biased region" description="Polar residues" evidence="1">
    <location>
        <begin position="833"/>
        <end position="856"/>
    </location>
</feature>
<feature type="domain" description="Vacuolar membrane-associated protein Iml1 N-terminal" evidence="2">
    <location>
        <begin position="107"/>
        <end position="468"/>
    </location>
</feature>
<dbReference type="GO" id="GO:0010508">
    <property type="term" value="P:positive regulation of autophagy"/>
    <property type="evidence" value="ECO:0007669"/>
    <property type="project" value="TreeGrafter"/>
</dbReference>
<dbReference type="OrthoDB" id="39497at2759"/>
<feature type="region of interest" description="Disordered" evidence="1">
    <location>
        <begin position="711"/>
        <end position="733"/>
    </location>
</feature>
<dbReference type="GO" id="GO:1990130">
    <property type="term" value="C:GATOR1 complex"/>
    <property type="evidence" value="ECO:0007669"/>
    <property type="project" value="TreeGrafter"/>
</dbReference>
<protein>
    <recommendedName>
        <fullName evidence="10">DEP domain-containing protein</fullName>
    </recommendedName>
</protein>